<proteinExistence type="predicted"/>
<comment type="caution">
    <text evidence="1">The sequence shown here is derived from an EMBL/GenBank/DDBJ whole genome shotgun (WGS) entry which is preliminary data.</text>
</comment>
<gene>
    <name evidence="1" type="ORF">LCGC14_2371710</name>
</gene>
<reference evidence="1" key="1">
    <citation type="journal article" date="2015" name="Nature">
        <title>Complex archaea that bridge the gap between prokaryotes and eukaryotes.</title>
        <authorList>
            <person name="Spang A."/>
            <person name="Saw J.H."/>
            <person name="Jorgensen S.L."/>
            <person name="Zaremba-Niedzwiedzka K."/>
            <person name="Martijn J."/>
            <person name="Lind A.E."/>
            <person name="van Eijk R."/>
            <person name="Schleper C."/>
            <person name="Guy L."/>
            <person name="Ettema T.J."/>
        </authorList>
    </citation>
    <scope>NUCLEOTIDE SEQUENCE</scope>
</reference>
<dbReference type="AlphaFoldDB" id="A0A0F9CQU4"/>
<protein>
    <submittedName>
        <fullName evidence="1">Uncharacterized protein</fullName>
    </submittedName>
</protein>
<sequence>GRPYAVATFEDGIFKDCSLVEISNIGWVLSRNAKIKKDVIVIVEEGYIGVNKKAARNICYAVGGVISFCEYFQIKYEIMSIRKWESEFHLTEQTDKMKSIAMKHWTSKITNSAIDNMDKQCAILIGQAWINKNEKSII</sequence>
<evidence type="ECO:0000313" key="1">
    <source>
        <dbReference type="EMBL" id="KKL28777.1"/>
    </source>
</evidence>
<dbReference type="EMBL" id="LAZR01034975">
    <property type="protein sequence ID" value="KKL28777.1"/>
    <property type="molecule type" value="Genomic_DNA"/>
</dbReference>
<name>A0A0F9CQU4_9ZZZZ</name>
<accession>A0A0F9CQU4</accession>
<feature type="non-terminal residue" evidence="1">
    <location>
        <position position="1"/>
    </location>
</feature>
<organism evidence="1">
    <name type="scientific">marine sediment metagenome</name>
    <dbReference type="NCBI Taxonomy" id="412755"/>
    <lineage>
        <taxon>unclassified sequences</taxon>
        <taxon>metagenomes</taxon>
        <taxon>ecological metagenomes</taxon>
    </lineage>
</organism>